<evidence type="ECO:0000256" key="5">
    <source>
        <dbReference type="ARBA" id="ARBA00022679"/>
    </source>
</evidence>
<dbReference type="Gene3D" id="1.10.10.10">
    <property type="entry name" value="Winged helix-like DNA-binding domain superfamily/Winged helix DNA-binding domain"/>
    <property type="match status" value="1"/>
</dbReference>
<evidence type="ECO:0000313" key="12">
    <source>
        <dbReference type="EMBL" id="MST55414.1"/>
    </source>
</evidence>
<comment type="caution">
    <text evidence="12">The sequence shown here is derived from an EMBL/GenBank/DDBJ whole genome shotgun (WGS) entry which is preliminary data.</text>
</comment>
<dbReference type="PROSITE" id="PS00374">
    <property type="entry name" value="MGMT"/>
    <property type="match status" value="1"/>
</dbReference>
<feature type="domain" description="Methylated-DNA-[protein]-cysteine S-methyltransferase DNA binding" evidence="10">
    <location>
        <begin position="78"/>
        <end position="163"/>
    </location>
</feature>
<evidence type="ECO:0000256" key="6">
    <source>
        <dbReference type="ARBA" id="ARBA00022763"/>
    </source>
</evidence>
<dbReference type="Gene3D" id="3.30.160.70">
    <property type="entry name" value="Methylated DNA-protein cysteine methyltransferase domain"/>
    <property type="match status" value="1"/>
</dbReference>
<comment type="miscellaneous">
    <text evidence="9">This enzyme catalyzes only one turnover and therefore is not strictly catalytic. According to one definition, an enzyme is a biocatalyst that acts repeatedly and over many reaction cycles.</text>
</comment>
<comment type="subcellular location">
    <subcellularLocation>
        <location evidence="9">Cytoplasm</location>
    </subcellularLocation>
</comment>
<dbReference type="InterPro" id="IPR036217">
    <property type="entry name" value="MethylDNA_cys_MeTrfase_DNAb"/>
</dbReference>
<keyword evidence="6 9" id="KW-0227">DNA damage</keyword>
<dbReference type="HAMAP" id="MF_00772">
    <property type="entry name" value="OGT"/>
    <property type="match status" value="1"/>
</dbReference>
<dbReference type="EMBL" id="VUNH01000004">
    <property type="protein sequence ID" value="MST55414.1"/>
    <property type="molecule type" value="Genomic_DNA"/>
</dbReference>
<comment type="function">
    <text evidence="9">Involved in the cellular defense against the biological effects of O6-methylguanine (O6-MeG) and O4-methylthymine (O4-MeT) in DNA. Repairs the methylated nucleobase in DNA by stoichiometrically transferring the methyl group to a cysteine residue in the enzyme. This is a suicide reaction: the enzyme is irreversibly inactivated.</text>
</comment>
<evidence type="ECO:0000256" key="7">
    <source>
        <dbReference type="ARBA" id="ARBA00023204"/>
    </source>
</evidence>
<evidence type="ECO:0000259" key="11">
    <source>
        <dbReference type="Pfam" id="PF02870"/>
    </source>
</evidence>
<dbReference type="CDD" id="cd06445">
    <property type="entry name" value="ATase"/>
    <property type="match status" value="1"/>
</dbReference>
<dbReference type="PANTHER" id="PTHR10815:SF5">
    <property type="entry name" value="METHYLATED-DNA--PROTEIN-CYSTEINE METHYLTRANSFERASE"/>
    <property type="match status" value="1"/>
</dbReference>
<sequence length="177" mass="18866">MTHTQYYDSPLGRMLMAADGAALTGLWFEGQKHFARTLAEQHAEGDLPVFAETAAWLDMYFAGQNPGPVPPLSLHGSDFRLAVWDALLAIPRGSVTTYGDISRRIAAERGLSRMSAQAVGGAVARNPISIIVPCHRVVGTGGSLTGYAGGIARKQALLRLEGVDLSRFFVPKTGTAL</sequence>
<dbReference type="InterPro" id="IPR036388">
    <property type="entry name" value="WH-like_DNA-bd_sf"/>
</dbReference>
<dbReference type="InterPro" id="IPR008332">
    <property type="entry name" value="MethylG_MeTrfase_N"/>
</dbReference>
<evidence type="ECO:0000256" key="9">
    <source>
        <dbReference type="HAMAP-Rule" id="MF_00772"/>
    </source>
</evidence>
<dbReference type="Pfam" id="PF01035">
    <property type="entry name" value="DNA_binding_1"/>
    <property type="match status" value="1"/>
</dbReference>
<keyword evidence="5 9" id="KW-0808">Transferase</keyword>
<dbReference type="FunFam" id="1.10.10.10:FF:000214">
    <property type="entry name" value="Methylated-DNA--protein-cysteine methyltransferase"/>
    <property type="match status" value="1"/>
</dbReference>
<evidence type="ECO:0000256" key="2">
    <source>
        <dbReference type="ARBA" id="ARBA00008711"/>
    </source>
</evidence>
<gene>
    <name evidence="12" type="ORF">FYJ74_05120</name>
</gene>
<name>A0A6L5YAS6_9BACT</name>
<dbReference type="NCBIfam" id="TIGR00589">
    <property type="entry name" value="ogt"/>
    <property type="match status" value="1"/>
</dbReference>
<feature type="active site" description="Nucleophile; methyl group acceptor" evidence="9">
    <location>
        <position position="134"/>
    </location>
</feature>
<dbReference type="InterPro" id="IPR001497">
    <property type="entry name" value="MethylDNA_cys_MeTrfase_AS"/>
</dbReference>
<comment type="similarity">
    <text evidence="2 9">Belongs to the MGMT family.</text>
</comment>
<keyword evidence="3 9" id="KW-0963">Cytoplasm</keyword>
<dbReference type="EC" id="2.1.1.63" evidence="9"/>
<feature type="domain" description="Methylguanine DNA methyltransferase ribonuclease-like" evidence="11">
    <location>
        <begin position="5"/>
        <end position="64"/>
    </location>
</feature>
<dbReference type="GO" id="GO:0003908">
    <property type="term" value="F:methylated-DNA-[protein]-cysteine S-methyltransferase activity"/>
    <property type="evidence" value="ECO:0007669"/>
    <property type="project" value="UniProtKB-UniRule"/>
</dbReference>
<dbReference type="InterPro" id="IPR023546">
    <property type="entry name" value="MGMT"/>
</dbReference>
<dbReference type="SUPFAM" id="SSF46767">
    <property type="entry name" value="Methylated DNA-protein cysteine methyltransferase, C-terminal domain"/>
    <property type="match status" value="1"/>
</dbReference>
<dbReference type="InterPro" id="IPR036631">
    <property type="entry name" value="MGMT_N_sf"/>
</dbReference>
<dbReference type="GO" id="GO:0005737">
    <property type="term" value="C:cytoplasm"/>
    <property type="evidence" value="ECO:0007669"/>
    <property type="project" value="UniProtKB-SubCell"/>
</dbReference>
<evidence type="ECO:0000256" key="1">
    <source>
        <dbReference type="ARBA" id="ARBA00001286"/>
    </source>
</evidence>
<comment type="catalytic activity">
    <reaction evidence="1 9">
        <text>a 4-O-methyl-thymidine in DNA + L-cysteinyl-[protein] = a thymidine in DNA + S-methyl-L-cysteinyl-[protein]</text>
        <dbReference type="Rhea" id="RHEA:53428"/>
        <dbReference type="Rhea" id="RHEA-COMP:10131"/>
        <dbReference type="Rhea" id="RHEA-COMP:10132"/>
        <dbReference type="Rhea" id="RHEA-COMP:13555"/>
        <dbReference type="Rhea" id="RHEA-COMP:13556"/>
        <dbReference type="ChEBI" id="CHEBI:29950"/>
        <dbReference type="ChEBI" id="CHEBI:82612"/>
        <dbReference type="ChEBI" id="CHEBI:137386"/>
        <dbReference type="ChEBI" id="CHEBI:137387"/>
        <dbReference type="EC" id="2.1.1.63"/>
    </reaction>
</comment>
<dbReference type="Pfam" id="PF02870">
    <property type="entry name" value="Methyltransf_1N"/>
    <property type="match status" value="1"/>
</dbReference>
<evidence type="ECO:0000256" key="4">
    <source>
        <dbReference type="ARBA" id="ARBA00022603"/>
    </source>
</evidence>
<evidence type="ECO:0000256" key="3">
    <source>
        <dbReference type="ARBA" id="ARBA00022490"/>
    </source>
</evidence>
<reference evidence="12 13" key="1">
    <citation type="submission" date="2019-08" db="EMBL/GenBank/DDBJ databases">
        <title>In-depth cultivation of the pig gut microbiome towards novel bacterial diversity and tailored functional studies.</title>
        <authorList>
            <person name="Wylensek D."/>
            <person name="Hitch T.C.A."/>
            <person name="Clavel T."/>
        </authorList>
    </citation>
    <scope>NUCLEOTIDE SEQUENCE [LARGE SCALE GENOMIC DNA]</scope>
    <source>
        <strain evidence="12 13">SM-530-WT-4B</strain>
    </source>
</reference>
<evidence type="ECO:0000259" key="10">
    <source>
        <dbReference type="Pfam" id="PF01035"/>
    </source>
</evidence>
<dbReference type="InterPro" id="IPR014048">
    <property type="entry name" value="MethylDNA_cys_MeTrfase_DNA-bd"/>
</dbReference>
<organism evidence="12 13">
    <name type="scientific">Pyramidobacter porci</name>
    <dbReference type="NCBI Taxonomy" id="2605789"/>
    <lineage>
        <taxon>Bacteria</taxon>
        <taxon>Thermotogati</taxon>
        <taxon>Synergistota</taxon>
        <taxon>Synergistia</taxon>
        <taxon>Synergistales</taxon>
        <taxon>Dethiosulfovibrionaceae</taxon>
        <taxon>Pyramidobacter</taxon>
    </lineage>
</organism>
<accession>A0A6L5YAS6</accession>
<keyword evidence="4 9" id="KW-0489">Methyltransferase</keyword>
<dbReference type="Proteomes" id="UP000473699">
    <property type="component" value="Unassembled WGS sequence"/>
</dbReference>
<dbReference type="AlphaFoldDB" id="A0A6L5YAS6"/>
<protein>
    <recommendedName>
        <fullName evidence="9">Methylated-DNA--protein-cysteine methyltransferase</fullName>
        <ecNumber evidence="9">2.1.1.63</ecNumber>
    </recommendedName>
    <alternativeName>
        <fullName evidence="9">6-O-methylguanine-DNA methyltransferase</fullName>
        <shortName evidence="9">MGMT</shortName>
    </alternativeName>
    <alternativeName>
        <fullName evidence="9">O-6-methylguanine-DNA-alkyltransferase</fullName>
    </alternativeName>
</protein>
<evidence type="ECO:0000313" key="13">
    <source>
        <dbReference type="Proteomes" id="UP000473699"/>
    </source>
</evidence>
<dbReference type="SUPFAM" id="SSF53155">
    <property type="entry name" value="Methylated DNA-protein cysteine methyltransferase domain"/>
    <property type="match status" value="1"/>
</dbReference>
<comment type="catalytic activity">
    <reaction evidence="8 9">
        <text>a 6-O-methyl-2'-deoxyguanosine in DNA + L-cysteinyl-[protein] = S-methyl-L-cysteinyl-[protein] + a 2'-deoxyguanosine in DNA</text>
        <dbReference type="Rhea" id="RHEA:24000"/>
        <dbReference type="Rhea" id="RHEA-COMP:10131"/>
        <dbReference type="Rhea" id="RHEA-COMP:10132"/>
        <dbReference type="Rhea" id="RHEA-COMP:11367"/>
        <dbReference type="Rhea" id="RHEA-COMP:11368"/>
        <dbReference type="ChEBI" id="CHEBI:29950"/>
        <dbReference type="ChEBI" id="CHEBI:82612"/>
        <dbReference type="ChEBI" id="CHEBI:85445"/>
        <dbReference type="ChEBI" id="CHEBI:85448"/>
        <dbReference type="EC" id="2.1.1.63"/>
    </reaction>
</comment>
<dbReference type="GO" id="GO:0032259">
    <property type="term" value="P:methylation"/>
    <property type="evidence" value="ECO:0007669"/>
    <property type="project" value="UniProtKB-KW"/>
</dbReference>
<keyword evidence="13" id="KW-1185">Reference proteome</keyword>
<evidence type="ECO:0000256" key="8">
    <source>
        <dbReference type="ARBA" id="ARBA00049348"/>
    </source>
</evidence>
<proteinExistence type="inferred from homology"/>
<dbReference type="GO" id="GO:0006307">
    <property type="term" value="P:DNA alkylation repair"/>
    <property type="evidence" value="ECO:0007669"/>
    <property type="project" value="UniProtKB-UniRule"/>
</dbReference>
<keyword evidence="7 9" id="KW-0234">DNA repair</keyword>
<dbReference type="PANTHER" id="PTHR10815">
    <property type="entry name" value="METHYLATED-DNA--PROTEIN-CYSTEINE METHYLTRANSFERASE"/>
    <property type="match status" value="1"/>
</dbReference>
<dbReference type="RefSeq" id="WP_154528509.1">
    <property type="nucleotide sequence ID" value="NZ_VUNH01000004.1"/>
</dbReference>